<dbReference type="PROSITE" id="PS50887">
    <property type="entry name" value="GGDEF"/>
    <property type="match status" value="1"/>
</dbReference>
<dbReference type="FunFam" id="3.30.70.270:FF:000001">
    <property type="entry name" value="Diguanylate cyclase domain protein"/>
    <property type="match status" value="1"/>
</dbReference>
<evidence type="ECO:0000313" key="4">
    <source>
        <dbReference type="EMBL" id="MBB5069169.1"/>
    </source>
</evidence>
<dbReference type="AlphaFoldDB" id="A0A840NIQ0"/>
<organism evidence="4 5">
    <name type="scientific">Saccharopolyspora gloriosae</name>
    <dbReference type="NCBI Taxonomy" id="455344"/>
    <lineage>
        <taxon>Bacteria</taxon>
        <taxon>Bacillati</taxon>
        <taxon>Actinomycetota</taxon>
        <taxon>Actinomycetes</taxon>
        <taxon>Pseudonocardiales</taxon>
        <taxon>Pseudonocardiaceae</taxon>
        <taxon>Saccharopolyspora</taxon>
    </lineage>
</organism>
<dbReference type="NCBIfam" id="TIGR00254">
    <property type="entry name" value="GGDEF"/>
    <property type="match status" value="1"/>
</dbReference>
<feature type="domain" description="HD-GYP" evidence="3">
    <location>
        <begin position="495"/>
        <end position="690"/>
    </location>
</feature>
<dbReference type="SMART" id="SM00267">
    <property type="entry name" value="GGDEF"/>
    <property type="match status" value="1"/>
</dbReference>
<dbReference type="SUPFAM" id="SSF55073">
    <property type="entry name" value="Nucleotide cyclase"/>
    <property type="match status" value="1"/>
</dbReference>
<feature type="transmembrane region" description="Helical" evidence="1">
    <location>
        <begin position="106"/>
        <end position="125"/>
    </location>
</feature>
<dbReference type="GO" id="GO:0052621">
    <property type="term" value="F:diguanylate cyclase activity"/>
    <property type="evidence" value="ECO:0007669"/>
    <property type="project" value="TreeGrafter"/>
</dbReference>
<dbReference type="CDD" id="cd01949">
    <property type="entry name" value="GGDEF"/>
    <property type="match status" value="1"/>
</dbReference>
<dbReference type="InterPro" id="IPR037522">
    <property type="entry name" value="HD_GYP_dom"/>
</dbReference>
<keyword evidence="1" id="KW-0812">Transmembrane</keyword>
<feature type="domain" description="GGDEF" evidence="2">
    <location>
        <begin position="354"/>
        <end position="488"/>
    </location>
</feature>
<dbReference type="InterPro" id="IPR003607">
    <property type="entry name" value="HD/PDEase_dom"/>
</dbReference>
<keyword evidence="1" id="KW-0472">Membrane</keyword>
<dbReference type="Gene3D" id="3.30.70.270">
    <property type="match status" value="1"/>
</dbReference>
<dbReference type="InterPro" id="IPR000160">
    <property type="entry name" value="GGDEF_dom"/>
</dbReference>
<accession>A0A840NIQ0</accession>
<dbReference type="PANTHER" id="PTHR45138">
    <property type="entry name" value="REGULATORY COMPONENTS OF SENSORY TRANSDUCTION SYSTEM"/>
    <property type="match status" value="1"/>
</dbReference>
<reference evidence="4 5" key="1">
    <citation type="submission" date="2020-08" db="EMBL/GenBank/DDBJ databases">
        <title>Sequencing the genomes of 1000 actinobacteria strains.</title>
        <authorList>
            <person name="Klenk H.-P."/>
        </authorList>
    </citation>
    <scope>NUCLEOTIDE SEQUENCE [LARGE SCALE GENOMIC DNA]</scope>
    <source>
        <strain evidence="4 5">DSM 45582</strain>
    </source>
</reference>
<feature type="transmembrane region" description="Helical" evidence="1">
    <location>
        <begin position="42"/>
        <end position="60"/>
    </location>
</feature>
<dbReference type="InterPro" id="IPR029787">
    <property type="entry name" value="Nucleotide_cyclase"/>
</dbReference>
<evidence type="ECO:0000256" key="1">
    <source>
        <dbReference type="SAM" id="Phobius"/>
    </source>
</evidence>
<dbReference type="SUPFAM" id="SSF109604">
    <property type="entry name" value="HD-domain/PDEase-like"/>
    <property type="match status" value="1"/>
</dbReference>
<evidence type="ECO:0000313" key="5">
    <source>
        <dbReference type="Proteomes" id="UP000580474"/>
    </source>
</evidence>
<dbReference type="Pfam" id="PF00990">
    <property type="entry name" value="GGDEF"/>
    <property type="match status" value="1"/>
</dbReference>
<dbReference type="RefSeq" id="WP_184478891.1">
    <property type="nucleotide sequence ID" value="NZ_JACHIV010000001.1"/>
</dbReference>
<gene>
    <name evidence="4" type="ORF">BJ969_002257</name>
</gene>
<keyword evidence="5" id="KW-1185">Reference proteome</keyword>
<feature type="transmembrane region" description="Helical" evidence="1">
    <location>
        <begin position="232"/>
        <end position="253"/>
    </location>
</feature>
<feature type="transmembrane region" description="Helical" evidence="1">
    <location>
        <begin position="198"/>
        <end position="217"/>
    </location>
</feature>
<name>A0A840NIQ0_9PSEU</name>
<sequence length="694" mass="75566">MISSVRRTFGGLVWPVYLVVCALVAVAYFAIPENDATNPLRIVLYCGISASAVPALLYGLRVHRPRWRLPWLLIASSQAVYFLADTSFYTAHYLLGITTFPFVADVLYLAHYPLIVTGVLLLIRARSPRRDLLSLIDATVLGVAAALLSWLYLIKPLTSGTESGLTTAAYVAYPVLDLALLAVGLRLLLDPGPRPPSFFLLVGNLLAFLGADSIYVLQRIDGSYFAGNFLDALWLAGNIALGTAGLHPTMAALTQTGPGRELNLSPLRVTMLAAASLIAPGILVLENARVSDGYVNAIAVACAVLFLLTLGRLVVMVSEQRRLAVTDSLTGLHTRRYFEMELPKALGRASRARTRLAVFIVDVDHFKSINDRYGHPVGDRVLVEISNRLREVVREGDVLARYGGEEFALLSTDVADEDVPAIAERLRLAVAREPVVVERAEWIAVTTSVGAARATGQEDDPMQIVAAADRALYAAKAEGRDRISVGERPVAVTAVDHTAALGYLHSVSDQVDHYLSSHSHGRAVGSYARVVCRAMGGDAATVHNTELAGRLHDVGKIVIPESVLSKPAALDEAEWALLRQHPDHGYHLLRSVPDLHEIAEIVRQHHERWDGKGYPLGLAAATIRFEARIISVCDAWATMLADRPYRRTLTVDEALQELRDGRGTQFDPAVVDAFLRLHADGEIHRLPPLLPAKS</sequence>
<evidence type="ECO:0000259" key="2">
    <source>
        <dbReference type="PROSITE" id="PS50887"/>
    </source>
</evidence>
<feature type="transmembrane region" description="Helical" evidence="1">
    <location>
        <begin position="12"/>
        <end position="30"/>
    </location>
</feature>
<dbReference type="SMART" id="SM00471">
    <property type="entry name" value="HDc"/>
    <property type="match status" value="1"/>
</dbReference>
<dbReference type="PANTHER" id="PTHR45138:SF9">
    <property type="entry name" value="DIGUANYLATE CYCLASE DGCM-RELATED"/>
    <property type="match status" value="1"/>
</dbReference>
<dbReference type="InterPro" id="IPR043128">
    <property type="entry name" value="Rev_trsase/Diguanyl_cyclase"/>
</dbReference>
<feature type="transmembrane region" description="Helical" evidence="1">
    <location>
        <begin position="297"/>
        <end position="315"/>
    </location>
</feature>
<dbReference type="Gene3D" id="1.10.3210.10">
    <property type="entry name" value="Hypothetical protein af1432"/>
    <property type="match status" value="1"/>
</dbReference>
<proteinExistence type="predicted"/>
<dbReference type="PROSITE" id="PS51832">
    <property type="entry name" value="HD_GYP"/>
    <property type="match status" value="1"/>
</dbReference>
<dbReference type="Pfam" id="PF13487">
    <property type="entry name" value="HD_5"/>
    <property type="match status" value="1"/>
</dbReference>
<dbReference type="Proteomes" id="UP000580474">
    <property type="component" value="Unassembled WGS sequence"/>
</dbReference>
<dbReference type="InterPro" id="IPR050469">
    <property type="entry name" value="Diguanylate_Cyclase"/>
</dbReference>
<keyword evidence="1" id="KW-1133">Transmembrane helix</keyword>
<comment type="caution">
    <text evidence="4">The sequence shown here is derived from an EMBL/GenBank/DDBJ whole genome shotgun (WGS) entry which is preliminary data.</text>
</comment>
<protein>
    <submittedName>
        <fullName evidence="4">Diguanylate cyclase (GGDEF)-like protein</fullName>
    </submittedName>
</protein>
<evidence type="ECO:0000259" key="3">
    <source>
        <dbReference type="PROSITE" id="PS51832"/>
    </source>
</evidence>
<feature type="transmembrane region" description="Helical" evidence="1">
    <location>
        <begin position="132"/>
        <end position="153"/>
    </location>
</feature>
<dbReference type="CDD" id="cd00077">
    <property type="entry name" value="HDc"/>
    <property type="match status" value="1"/>
</dbReference>
<feature type="transmembrane region" description="Helical" evidence="1">
    <location>
        <begin position="72"/>
        <end position="94"/>
    </location>
</feature>
<dbReference type="EMBL" id="JACHIV010000001">
    <property type="protein sequence ID" value="MBB5069169.1"/>
    <property type="molecule type" value="Genomic_DNA"/>
</dbReference>
<feature type="transmembrane region" description="Helical" evidence="1">
    <location>
        <begin position="265"/>
        <end position="285"/>
    </location>
</feature>